<evidence type="ECO:0000313" key="3">
    <source>
        <dbReference type="Proteomes" id="UP000585474"/>
    </source>
</evidence>
<organism evidence="2 3">
    <name type="scientific">Actinidia rufa</name>
    <dbReference type="NCBI Taxonomy" id="165716"/>
    <lineage>
        <taxon>Eukaryota</taxon>
        <taxon>Viridiplantae</taxon>
        <taxon>Streptophyta</taxon>
        <taxon>Embryophyta</taxon>
        <taxon>Tracheophyta</taxon>
        <taxon>Spermatophyta</taxon>
        <taxon>Magnoliopsida</taxon>
        <taxon>eudicotyledons</taxon>
        <taxon>Gunneridae</taxon>
        <taxon>Pentapetalae</taxon>
        <taxon>asterids</taxon>
        <taxon>Ericales</taxon>
        <taxon>Actinidiaceae</taxon>
        <taxon>Actinidia</taxon>
    </lineage>
</organism>
<sequence>MVRGGAANRGQGGGARMANFAGVYDRDGAGRDATTEEQFQLLKQ</sequence>
<keyword evidence="3" id="KW-1185">Reference proteome</keyword>
<evidence type="ECO:0000256" key="1">
    <source>
        <dbReference type="SAM" id="MobiDB-lite"/>
    </source>
</evidence>
<feature type="region of interest" description="Disordered" evidence="1">
    <location>
        <begin position="24"/>
        <end position="44"/>
    </location>
</feature>
<evidence type="ECO:0000313" key="2">
    <source>
        <dbReference type="EMBL" id="GFY90969.1"/>
    </source>
</evidence>
<dbReference type="EMBL" id="BJWL01000007">
    <property type="protein sequence ID" value="GFY90969.1"/>
    <property type="molecule type" value="Genomic_DNA"/>
</dbReference>
<dbReference type="AlphaFoldDB" id="A0A7J0EYC3"/>
<feature type="compositionally biased region" description="Basic and acidic residues" evidence="1">
    <location>
        <begin position="24"/>
        <end position="34"/>
    </location>
</feature>
<proteinExistence type="predicted"/>
<dbReference type="Proteomes" id="UP000585474">
    <property type="component" value="Unassembled WGS sequence"/>
</dbReference>
<reference evidence="2 3" key="1">
    <citation type="submission" date="2019-07" db="EMBL/GenBank/DDBJ databases">
        <title>De Novo Assembly of kiwifruit Actinidia rufa.</title>
        <authorList>
            <person name="Sugita-Konishi S."/>
            <person name="Sato K."/>
            <person name="Mori E."/>
            <person name="Abe Y."/>
            <person name="Kisaki G."/>
            <person name="Hamano K."/>
            <person name="Suezawa K."/>
            <person name="Otani M."/>
            <person name="Fukuda T."/>
            <person name="Manabe T."/>
            <person name="Gomi K."/>
            <person name="Tabuchi M."/>
            <person name="Akimitsu K."/>
            <person name="Kataoka I."/>
        </authorList>
    </citation>
    <scope>NUCLEOTIDE SEQUENCE [LARGE SCALE GENOMIC DNA]</scope>
    <source>
        <strain evidence="3">cv. Fuchu</strain>
    </source>
</reference>
<protein>
    <submittedName>
        <fullName evidence="2">Uncharacterized protein</fullName>
    </submittedName>
</protein>
<gene>
    <name evidence="2" type="ORF">Acr_07g0011650</name>
</gene>
<name>A0A7J0EYC3_9ERIC</name>
<comment type="caution">
    <text evidence="2">The sequence shown here is derived from an EMBL/GenBank/DDBJ whole genome shotgun (WGS) entry which is preliminary data.</text>
</comment>
<accession>A0A7J0EYC3</accession>